<reference evidence="1" key="2">
    <citation type="submission" date="2016-05" db="EMBL/GenBank/DDBJ databases">
        <title>Comparative analysis highlights variable genome content of wheat rusts and divergence of the mating loci.</title>
        <authorList>
            <person name="Cuomo C.A."/>
            <person name="Bakkeren G."/>
            <person name="Szabo L."/>
            <person name="Khalil H."/>
            <person name="Joly D."/>
            <person name="Goldberg J."/>
            <person name="Young S."/>
            <person name="Zeng Q."/>
            <person name="Fellers J."/>
        </authorList>
    </citation>
    <scope>NUCLEOTIDE SEQUENCE [LARGE SCALE GENOMIC DNA]</scope>
    <source>
        <strain evidence="1">1-1 BBBD Race 1</strain>
    </source>
</reference>
<proteinExistence type="predicted"/>
<dbReference type="OrthoDB" id="2509522at2759"/>
<reference evidence="1" key="1">
    <citation type="submission" date="2009-11" db="EMBL/GenBank/DDBJ databases">
        <authorList>
            <consortium name="The Broad Institute Genome Sequencing Platform"/>
            <person name="Ward D."/>
            <person name="Feldgarden M."/>
            <person name="Earl A."/>
            <person name="Young S.K."/>
            <person name="Zeng Q."/>
            <person name="Koehrsen M."/>
            <person name="Alvarado L."/>
            <person name="Berlin A."/>
            <person name="Bochicchio J."/>
            <person name="Borenstein D."/>
            <person name="Chapman S.B."/>
            <person name="Chen Z."/>
            <person name="Engels R."/>
            <person name="Freedman E."/>
            <person name="Gellesch M."/>
            <person name="Goldberg J."/>
            <person name="Griggs A."/>
            <person name="Gujja S."/>
            <person name="Heilman E."/>
            <person name="Heiman D."/>
            <person name="Hepburn T."/>
            <person name="Howarth C."/>
            <person name="Jen D."/>
            <person name="Larson L."/>
            <person name="Lewis B."/>
            <person name="Mehta T."/>
            <person name="Park D."/>
            <person name="Pearson M."/>
            <person name="Roberts A."/>
            <person name="Saif S."/>
            <person name="Shea T."/>
            <person name="Shenoy N."/>
            <person name="Sisk P."/>
            <person name="Stolte C."/>
            <person name="Sykes S."/>
            <person name="Thomson T."/>
            <person name="Walk T."/>
            <person name="White J."/>
            <person name="Yandava C."/>
            <person name="Izard J."/>
            <person name="Baranova O.V."/>
            <person name="Blanton J.M."/>
            <person name="Tanner A.C."/>
            <person name="Dewhirst F.E."/>
            <person name="Haas B."/>
            <person name="Nusbaum C."/>
            <person name="Birren B."/>
        </authorList>
    </citation>
    <scope>NUCLEOTIDE SEQUENCE [LARGE SCALE GENOMIC DNA]</scope>
    <source>
        <strain evidence="1">1-1 BBBD Race 1</strain>
    </source>
</reference>
<evidence type="ECO:0008006" key="4">
    <source>
        <dbReference type="Google" id="ProtNLM"/>
    </source>
</evidence>
<dbReference type="EnsemblFungi" id="PTTG_12123-t43_1">
    <property type="protein sequence ID" value="PTTG_12123-t43_1-p1"/>
    <property type="gene ID" value="PTTG_12123"/>
</dbReference>
<keyword evidence="3" id="KW-1185">Reference proteome</keyword>
<dbReference type="Proteomes" id="UP000005240">
    <property type="component" value="Unassembled WGS sequence"/>
</dbReference>
<name>A0A180GHR1_PUCT1</name>
<reference evidence="2" key="4">
    <citation type="submission" date="2025-05" db="UniProtKB">
        <authorList>
            <consortium name="EnsemblFungi"/>
        </authorList>
    </citation>
    <scope>IDENTIFICATION</scope>
    <source>
        <strain evidence="2">isolate 1-1 / race 1 (BBBD)</strain>
    </source>
</reference>
<evidence type="ECO:0000313" key="2">
    <source>
        <dbReference type="EnsemblFungi" id="PTTG_12123-t43_1-p1"/>
    </source>
</evidence>
<dbReference type="STRING" id="630390.A0A180GHR1"/>
<dbReference type="Gene3D" id="3.80.10.10">
    <property type="entry name" value="Ribonuclease Inhibitor"/>
    <property type="match status" value="1"/>
</dbReference>
<dbReference type="InterPro" id="IPR032675">
    <property type="entry name" value="LRR_dom_sf"/>
</dbReference>
<protein>
    <recommendedName>
        <fullName evidence="4">F-box domain-containing protein</fullName>
    </recommendedName>
</protein>
<dbReference type="VEuPathDB" id="FungiDB:PTTG_12123"/>
<reference evidence="2 3" key="3">
    <citation type="journal article" date="2017" name="G3 (Bethesda)">
        <title>Comparative analysis highlights variable genome content of wheat rusts and divergence of the mating loci.</title>
        <authorList>
            <person name="Cuomo C.A."/>
            <person name="Bakkeren G."/>
            <person name="Khalil H.B."/>
            <person name="Panwar V."/>
            <person name="Joly D."/>
            <person name="Linning R."/>
            <person name="Sakthikumar S."/>
            <person name="Song X."/>
            <person name="Adiconis X."/>
            <person name="Fan L."/>
            <person name="Goldberg J.M."/>
            <person name="Levin J.Z."/>
            <person name="Young S."/>
            <person name="Zeng Q."/>
            <person name="Anikster Y."/>
            <person name="Bruce M."/>
            <person name="Wang M."/>
            <person name="Yin C."/>
            <person name="McCallum B."/>
            <person name="Szabo L.J."/>
            <person name="Hulbert S."/>
            <person name="Chen X."/>
            <person name="Fellers J.P."/>
        </authorList>
    </citation>
    <scope>NUCLEOTIDE SEQUENCE</scope>
    <source>
        <strain evidence="2">isolate 1-1 / race 1 (BBBD)</strain>
        <strain evidence="3">Isolate 1-1 / race 1 (BBBD)</strain>
    </source>
</reference>
<dbReference type="AlphaFoldDB" id="A0A180GHR1"/>
<evidence type="ECO:0000313" key="1">
    <source>
        <dbReference type="EMBL" id="OAV92286.1"/>
    </source>
</evidence>
<organism evidence="1">
    <name type="scientific">Puccinia triticina (isolate 1-1 / race 1 (BBBD))</name>
    <name type="common">Brown leaf rust fungus</name>
    <dbReference type="NCBI Taxonomy" id="630390"/>
    <lineage>
        <taxon>Eukaryota</taxon>
        <taxon>Fungi</taxon>
        <taxon>Dikarya</taxon>
        <taxon>Basidiomycota</taxon>
        <taxon>Pucciniomycotina</taxon>
        <taxon>Pucciniomycetes</taxon>
        <taxon>Pucciniales</taxon>
        <taxon>Pucciniaceae</taxon>
        <taxon>Puccinia</taxon>
    </lineage>
</organism>
<gene>
    <name evidence="1" type="ORF">PTTG_12123</name>
</gene>
<dbReference type="EMBL" id="ADAS02000066">
    <property type="protein sequence ID" value="OAV92286.1"/>
    <property type="molecule type" value="Genomic_DNA"/>
</dbReference>
<sequence length="470" mass="53606">MDPPSQVDSQAGKRSLSDLPTEIKLRIIECLERLMEKHISPSARFLKLALVDRTFYELCSPSNWKMLDLKNAKNKTFKLLINDILPHQASKVRSLTVKLEFSVRDSSRRQAAANAKPLGLITDGFEKGRFGEILKLCANLTELKVVLEHHLDEFDLFNPAPTALHPIAQLTNLTYIHFVNHTEEESFKEEYLVDLIRNMVHLVHIRLDRIAASFPTCDFCECPNSVQPVLPPLAVHLASLSSLRFIDFSMVDSFDWGWSKMEWKGALEGITLHRNTQLSFRALHRFCSLFQDSLVSLSLCDVPLSIMGDDPWTKLTDSELKYVFRLPKLKNLSVYTPYSTEFINLFRESSNITTIHLVANYQIGPENIKALIKHESPTWIDLKSLLVQVKQVGKGRFRPAEIVDLVAYGAHAGIKIKCGSLPEGNRLFTEYQAQFHFGHEWRADEPDDNESERPNQGQIRTPRNVLGIML</sequence>
<dbReference type="SUPFAM" id="SSF52047">
    <property type="entry name" value="RNI-like"/>
    <property type="match status" value="1"/>
</dbReference>
<accession>A0A180GHR1</accession>
<evidence type="ECO:0000313" key="3">
    <source>
        <dbReference type="Proteomes" id="UP000005240"/>
    </source>
</evidence>